<proteinExistence type="predicted"/>
<protein>
    <submittedName>
        <fullName evidence="2">Uncharacterized protein</fullName>
    </submittedName>
</protein>
<dbReference type="EMBL" id="MPUH01000212">
    <property type="protein sequence ID" value="OMJ86231.1"/>
    <property type="molecule type" value="Genomic_DNA"/>
</dbReference>
<sequence>MSYYTLASNYPPACRIPHLENNFYIYGENPPIINYPEVPRYLEFQRSKSTNHFSNTQEVIPCYNRQSIYPNDNFSHTETRGFNHNNREHYLNRELQKTYQRQDLENPENLRWRGNDLRLKDLENEEISQRFPQYNPYKQEKIEIPQYNPYKQEKNEIPQYNPYKQEKIEIPQYNPYKQEKNDMPQYEIYDQYGNLRTYRSLARENFSKSNSDFVRSETMPRSVLQSGSSRDFHQNEKPNLDYPQEKLQGNRHLSDDYRNYTGDFGKSTPNEVLKTSDQYTSELGYTEMENYGNEKIKESRPSITSKSISNFKPKENGFNENFDDEKGNEAMSLGKVKTSIKTKEECDDKSNSEGISMEISARSSTSSKKNENLPIEKPPVKYQYKIIQENNSNPQISNKISPQLSDENYSHHSKDALRIPGKVACDEINNQKDHEIAEERNSQKIPKNVNETGVTNLPKKSKDKKYLKKTSIKKTQKKHDKKPNHLKVGSNKLNENIGDNKRDERLVSNASSRSKSPGLPHYLKSTFSSEVKSIDYKIYTYNQDS</sequence>
<name>A0A1R2CB52_9CILI</name>
<reference evidence="2 3" key="1">
    <citation type="submission" date="2016-11" db="EMBL/GenBank/DDBJ databases">
        <title>The macronuclear genome of Stentor coeruleus: a giant cell with tiny introns.</title>
        <authorList>
            <person name="Slabodnick M."/>
            <person name="Ruby J.G."/>
            <person name="Reiff S.B."/>
            <person name="Swart E.C."/>
            <person name="Gosai S."/>
            <person name="Prabakaran S."/>
            <person name="Witkowska E."/>
            <person name="Larue G.E."/>
            <person name="Fisher S."/>
            <person name="Freeman R.M."/>
            <person name="Gunawardena J."/>
            <person name="Chu W."/>
            <person name="Stover N.A."/>
            <person name="Gregory B.D."/>
            <person name="Nowacki M."/>
            <person name="Derisi J."/>
            <person name="Roy S.W."/>
            <person name="Marshall W.F."/>
            <person name="Sood P."/>
        </authorList>
    </citation>
    <scope>NUCLEOTIDE SEQUENCE [LARGE SCALE GENOMIC DNA]</scope>
    <source>
        <strain evidence="2">WM001</strain>
    </source>
</reference>
<feature type="region of interest" description="Disordered" evidence="1">
    <location>
        <begin position="344"/>
        <end position="374"/>
    </location>
</feature>
<dbReference type="AlphaFoldDB" id="A0A1R2CB52"/>
<organism evidence="2 3">
    <name type="scientific">Stentor coeruleus</name>
    <dbReference type="NCBI Taxonomy" id="5963"/>
    <lineage>
        <taxon>Eukaryota</taxon>
        <taxon>Sar</taxon>
        <taxon>Alveolata</taxon>
        <taxon>Ciliophora</taxon>
        <taxon>Postciliodesmatophora</taxon>
        <taxon>Heterotrichea</taxon>
        <taxon>Heterotrichida</taxon>
        <taxon>Stentoridae</taxon>
        <taxon>Stentor</taxon>
    </lineage>
</organism>
<comment type="caution">
    <text evidence="2">The sequence shown here is derived from an EMBL/GenBank/DDBJ whole genome shotgun (WGS) entry which is preliminary data.</text>
</comment>
<feature type="region of interest" description="Disordered" evidence="1">
    <location>
        <begin position="295"/>
        <end position="326"/>
    </location>
</feature>
<evidence type="ECO:0000313" key="2">
    <source>
        <dbReference type="EMBL" id="OMJ86231.1"/>
    </source>
</evidence>
<evidence type="ECO:0000256" key="1">
    <source>
        <dbReference type="SAM" id="MobiDB-lite"/>
    </source>
</evidence>
<feature type="region of interest" description="Disordered" evidence="1">
    <location>
        <begin position="216"/>
        <end position="246"/>
    </location>
</feature>
<gene>
    <name evidence="2" type="ORF">SteCoe_12295</name>
</gene>
<keyword evidence="3" id="KW-1185">Reference proteome</keyword>
<feature type="compositionally biased region" description="Polar residues" evidence="1">
    <location>
        <begin position="301"/>
        <end position="310"/>
    </location>
</feature>
<evidence type="ECO:0000313" key="3">
    <source>
        <dbReference type="Proteomes" id="UP000187209"/>
    </source>
</evidence>
<accession>A0A1R2CB52</accession>
<feature type="compositionally biased region" description="Basic residues" evidence="1">
    <location>
        <begin position="459"/>
        <end position="485"/>
    </location>
</feature>
<feature type="region of interest" description="Disordered" evidence="1">
    <location>
        <begin position="435"/>
        <end position="523"/>
    </location>
</feature>
<feature type="compositionally biased region" description="Polar residues" evidence="1">
    <location>
        <begin position="443"/>
        <end position="455"/>
    </location>
</feature>
<dbReference type="Proteomes" id="UP000187209">
    <property type="component" value="Unassembled WGS sequence"/>
</dbReference>
<feature type="compositionally biased region" description="Basic and acidic residues" evidence="1">
    <location>
        <begin position="230"/>
        <end position="239"/>
    </location>
</feature>